<dbReference type="InterPro" id="IPR011545">
    <property type="entry name" value="DEAD/DEAH_box_helicase_dom"/>
</dbReference>
<dbReference type="Pfam" id="PF00271">
    <property type="entry name" value="Helicase_C"/>
    <property type="match status" value="1"/>
</dbReference>
<dbReference type="PROSITE" id="PS51192">
    <property type="entry name" value="HELICASE_ATP_BIND_1"/>
    <property type="match status" value="1"/>
</dbReference>
<evidence type="ECO:0000256" key="7">
    <source>
        <dbReference type="ARBA" id="ARBA00023125"/>
    </source>
</evidence>
<dbReference type="STRING" id="1797994.A2227_01275"/>
<dbReference type="GO" id="GO:0030894">
    <property type="term" value="C:replisome"/>
    <property type="evidence" value="ECO:0007669"/>
    <property type="project" value="TreeGrafter"/>
</dbReference>
<evidence type="ECO:0000256" key="8">
    <source>
        <dbReference type="ARBA" id="ARBA00023235"/>
    </source>
</evidence>
<dbReference type="GO" id="GO:0006310">
    <property type="term" value="P:DNA recombination"/>
    <property type="evidence" value="ECO:0007669"/>
    <property type="project" value="InterPro"/>
</dbReference>
<dbReference type="PANTHER" id="PTHR13710:SF105">
    <property type="entry name" value="ATP-DEPENDENT DNA HELICASE Q1"/>
    <property type="match status" value="1"/>
</dbReference>
<protein>
    <recommendedName>
        <fullName evidence="11">ATP-dependent DNA helicase RecQ</fullName>
        <ecNumber evidence="10">5.6.2.4</ecNumber>
    </recommendedName>
    <alternativeName>
        <fullName evidence="12">DNA 3'-5' helicase RecQ</fullName>
    </alternativeName>
</protein>
<organism evidence="16 17">
    <name type="scientific">Candidatus Falkowbacteria bacterium RIFOXYA2_FULL_47_19</name>
    <dbReference type="NCBI Taxonomy" id="1797994"/>
    <lineage>
        <taxon>Bacteria</taxon>
        <taxon>Candidatus Falkowiibacteriota</taxon>
    </lineage>
</organism>
<evidence type="ECO:0000256" key="13">
    <source>
        <dbReference type="SAM" id="Phobius"/>
    </source>
</evidence>
<keyword evidence="5" id="KW-0347">Helicase</keyword>
<evidence type="ECO:0000256" key="1">
    <source>
        <dbReference type="ARBA" id="ARBA00005446"/>
    </source>
</evidence>
<dbReference type="PANTHER" id="PTHR13710">
    <property type="entry name" value="DNA HELICASE RECQ FAMILY MEMBER"/>
    <property type="match status" value="1"/>
</dbReference>
<keyword evidence="4" id="KW-0378">Hydrolase</keyword>
<feature type="transmembrane region" description="Helical" evidence="13">
    <location>
        <begin position="55"/>
        <end position="75"/>
    </location>
</feature>
<sequence>MTDITNKKQQTIELLKIHWGYDSFRPGQERVIDNILAGKSTVVIMPTGGGKSLCFQLPALVLSGVTLVISPLIALMKDQVDGLHRLGIPATFINSSISADETAERLAAVKSGNFKLLYIAPERFYNPEFVAALKDMEVSLFAVDEAHCISQWGHDFRPSYIKLRQAIEAVGNPTVAALTATATPEVREDIVKQLDLKSPELVVTGFSRPNLQFGVIHARESEKPRFILDAIASAPDEHGIIYTSTRARVDNLTQVLLENNIEAVGYHAGLDADDRRWVQGNFMSGQAKVIVATNAFGLGIDKANIRYVIHYDMPGTIEAYYQEAGRAGRDGKPSFCLLLFNSRDRHLHEFFIKGDNPPPELIAEIYETLKAYESDTVLITYAELGKLLTENVPEMAIGTSLKLLEKEGYIARTREKSGNAYLALLKSADTIRETFGARAKKQKEIFDALYGKYGREMENGWDINLEEVAAVIGAGRESLARFIRKLSEQGLAEYKPPFRGTEIKILKRVETDELKIDREALARKIRHAHQKLDRMEDYVYDFGCRQKYILGYFGDPEAKACRKCDTCLTGGGYIRKTEAPRREIKGNDEADKKYSGHGFKRARSLEEEFVAVAPNAKSGLSTKLTQLETLELFNRGISIEEMAEERGLTSRTIVDHLSYLIKVGLIKDIDSLVEKSIQNKIIKAADKAGTDKLKPIFEELDEAVSYDKINLVVAKMKSKTGK</sequence>
<keyword evidence="2" id="KW-0479">Metal-binding</keyword>
<evidence type="ECO:0000259" key="15">
    <source>
        <dbReference type="PROSITE" id="PS51194"/>
    </source>
</evidence>
<dbReference type="EMBL" id="MFGB01000020">
    <property type="protein sequence ID" value="OGF25813.1"/>
    <property type="molecule type" value="Genomic_DNA"/>
</dbReference>
<dbReference type="Pfam" id="PF16124">
    <property type="entry name" value="RecQ_Zn_bind"/>
    <property type="match status" value="1"/>
</dbReference>
<evidence type="ECO:0000256" key="12">
    <source>
        <dbReference type="ARBA" id="ARBA00044550"/>
    </source>
</evidence>
<feature type="domain" description="Helicase ATP-binding" evidence="14">
    <location>
        <begin position="32"/>
        <end position="200"/>
    </location>
</feature>
<dbReference type="GO" id="GO:0005524">
    <property type="term" value="F:ATP binding"/>
    <property type="evidence" value="ECO:0007669"/>
    <property type="project" value="UniProtKB-KW"/>
</dbReference>
<dbReference type="GO" id="GO:0006281">
    <property type="term" value="P:DNA repair"/>
    <property type="evidence" value="ECO:0007669"/>
    <property type="project" value="TreeGrafter"/>
</dbReference>
<evidence type="ECO:0000256" key="2">
    <source>
        <dbReference type="ARBA" id="ARBA00022723"/>
    </source>
</evidence>
<evidence type="ECO:0000256" key="5">
    <source>
        <dbReference type="ARBA" id="ARBA00022806"/>
    </source>
</evidence>
<dbReference type="GO" id="GO:0046872">
    <property type="term" value="F:metal ion binding"/>
    <property type="evidence" value="ECO:0007669"/>
    <property type="project" value="UniProtKB-KW"/>
</dbReference>
<dbReference type="Gene3D" id="3.40.50.300">
    <property type="entry name" value="P-loop containing nucleotide triphosphate hydrolases"/>
    <property type="match status" value="3"/>
</dbReference>
<comment type="similarity">
    <text evidence="1">Belongs to the helicase family. RecQ subfamily.</text>
</comment>
<dbReference type="GO" id="GO:0016787">
    <property type="term" value="F:hydrolase activity"/>
    <property type="evidence" value="ECO:0007669"/>
    <property type="project" value="UniProtKB-KW"/>
</dbReference>
<dbReference type="SMART" id="SM00490">
    <property type="entry name" value="HELICc"/>
    <property type="match status" value="1"/>
</dbReference>
<keyword evidence="13" id="KW-0812">Transmembrane</keyword>
<dbReference type="InterPro" id="IPR032284">
    <property type="entry name" value="RecQ_Zn-bd"/>
</dbReference>
<evidence type="ECO:0000313" key="17">
    <source>
        <dbReference type="Proteomes" id="UP000178367"/>
    </source>
</evidence>
<dbReference type="PROSITE" id="PS51194">
    <property type="entry name" value="HELICASE_CTER"/>
    <property type="match status" value="1"/>
</dbReference>
<keyword evidence="13" id="KW-0472">Membrane</keyword>
<evidence type="ECO:0000256" key="6">
    <source>
        <dbReference type="ARBA" id="ARBA00022840"/>
    </source>
</evidence>
<name>A0A1F5SH91_9BACT</name>
<evidence type="ECO:0000256" key="4">
    <source>
        <dbReference type="ARBA" id="ARBA00022801"/>
    </source>
</evidence>
<accession>A0A1F5SH91</accession>
<dbReference type="InterPro" id="IPR014001">
    <property type="entry name" value="Helicase_ATP-bd"/>
</dbReference>
<dbReference type="GO" id="GO:0043138">
    <property type="term" value="F:3'-5' DNA helicase activity"/>
    <property type="evidence" value="ECO:0007669"/>
    <property type="project" value="UniProtKB-EC"/>
</dbReference>
<evidence type="ECO:0000256" key="9">
    <source>
        <dbReference type="ARBA" id="ARBA00034617"/>
    </source>
</evidence>
<evidence type="ECO:0000256" key="11">
    <source>
        <dbReference type="ARBA" id="ARBA00044535"/>
    </source>
</evidence>
<dbReference type="FunFam" id="3.40.50.300:FF:000296">
    <property type="entry name" value="ATP-dependent DNA helicase RecQ"/>
    <property type="match status" value="1"/>
</dbReference>
<dbReference type="NCBIfam" id="TIGR00614">
    <property type="entry name" value="recQ_fam"/>
    <property type="match status" value="1"/>
</dbReference>
<dbReference type="InterPro" id="IPR004589">
    <property type="entry name" value="DNA_helicase_ATP-dep_RecQ"/>
</dbReference>
<keyword evidence="7" id="KW-0238">DNA-binding</keyword>
<dbReference type="GO" id="GO:0005737">
    <property type="term" value="C:cytoplasm"/>
    <property type="evidence" value="ECO:0007669"/>
    <property type="project" value="TreeGrafter"/>
</dbReference>
<evidence type="ECO:0000256" key="3">
    <source>
        <dbReference type="ARBA" id="ARBA00022741"/>
    </source>
</evidence>
<evidence type="ECO:0000256" key="10">
    <source>
        <dbReference type="ARBA" id="ARBA00034808"/>
    </source>
</evidence>
<dbReference type="GO" id="GO:0043590">
    <property type="term" value="C:bacterial nucleoid"/>
    <property type="evidence" value="ECO:0007669"/>
    <property type="project" value="TreeGrafter"/>
</dbReference>
<dbReference type="InterPro" id="IPR027417">
    <property type="entry name" value="P-loop_NTPase"/>
</dbReference>
<reference evidence="16 17" key="1">
    <citation type="journal article" date="2016" name="Nat. Commun.">
        <title>Thousands of microbial genomes shed light on interconnected biogeochemical processes in an aquifer system.</title>
        <authorList>
            <person name="Anantharaman K."/>
            <person name="Brown C.T."/>
            <person name="Hug L.A."/>
            <person name="Sharon I."/>
            <person name="Castelle C.J."/>
            <person name="Probst A.J."/>
            <person name="Thomas B.C."/>
            <person name="Singh A."/>
            <person name="Wilkins M.J."/>
            <person name="Karaoz U."/>
            <person name="Brodie E.L."/>
            <person name="Williams K.H."/>
            <person name="Hubbard S.S."/>
            <person name="Banfield J.F."/>
        </authorList>
    </citation>
    <scope>NUCLEOTIDE SEQUENCE [LARGE SCALE GENOMIC DNA]</scope>
</reference>
<dbReference type="InterPro" id="IPR001650">
    <property type="entry name" value="Helicase_C-like"/>
</dbReference>
<dbReference type="SUPFAM" id="SSF52540">
    <property type="entry name" value="P-loop containing nucleoside triphosphate hydrolases"/>
    <property type="match status" value="1"/>
</dbReference>
<comment type="catalytic activity">
    <reaction evidence="9">
        <text>Couples ATP hydrolysis with the unwinding of duplex DNA by translocating in the 3'-5' direction.</text>
        <dbReference type="EC" id="5.6.2.4"/>
    </reaction>
</comment>
<keyword evidence="13" id="KW-1133">Transmembrane helix</keyword>
<dbReference type="Proteomes" id="UP000178367">
    <property type="component" value="Unassembled WGS sequence"/>
</dbReference>
<dbReference type="Pfam" id="PF00270">
    <property type="entry name" value="DEAD"/>
    <property type="match status" value="1"/>
</dbReference>
<dbReference type="InterPro" id="IPR029491">
    <property type="entry name" value="Helicase_HTH"/>
</dbReference>
<dbReference type="SMART" id="SM00487">
    <property type="entry name" value="DEXDc"/>
    <property type="match status" value="1"/>
</dbReference>
<dbReference type="EC" id="5.6.2.4" evidence="10"/>
<keyword evidence="8" id="KW-0413">Isomerase</keyword>
<feature type="domain" description="Helicase C-terminal" evidence="15">
    <location>
        <begin position="226"/>
        <end position="385"/>
    </location>
</feature>
<comment type="caution">
    <text evidence="16">The sequence shown here is derived from an EMBL/GenBank/DDBJ whole genome shotgun (WGS) entry which is preliminary data.</text>
</comment>
<dbReference type="GO" id="GO:0009378">
    <property type="term" value="F:four-way junction helicase activity"/>
    <property type="evidence" value="ECO:0007669"/>
    <property type="project" value="TreeGrafter"/>
</dbReference>
<keyword evidence="3" id="KW-0547">Nucleotide-binding</keyword>
<dbReference type="Pfam" id="PF14493">
    <property type="entry name" value="HTH_40"/>
    <property type="match status" value="1"/>
</dbReference>
<proteinExistence type="inferred from homology"/>
<keyword evidence="6" id="KW-0067">ATP-binding</keyword>
<evidence type="ECO:0000259" key="14">
    <source>
        <dbReference type="PROSITE" id="PS51192"/>
    </source>
</evidence>
<dbReference type="GO" id="GO:0003677">
    <property type="term" value="F:DNA binding"/>
    <property type="evidence" value="ECO:0007669"/>
    <property type="project" value="UniProtKB-KW"/>
</dbReference>
<dbReference type="AlphaFoldDB" id="A0A1F5SH91"/>
<dbReference type="Gene3D" id="1.10.10.1390">
    <property type="entry name" value="ATP-dependent DNA helicase RecQ"/>
    <property type="match status" value="1"/>
</dbReference>
<evidence type="ECO:0000313" key="16">
    <source>
        <dbReference type="EMBL" id="OGF25813.1"/>
    </source>
</evidence>
<dbReference type="CDD" id="cd17920">
    <property type="entry name" value="DEXHc_RecQ"/>
    <property type="match status" value="1"/>
</dbReference>
<gene>
    <name evidence="16" type="ORF">A2227_01275</name>
</gene>